<dbReference type="Proteomes" id="UP000297776">
    <property type="component" value="Unassembled WGS sequence"/>
</dbReference>
<dbReference type="EMBL" id="SORX01000004">
    <property type="protein sequence ID" value="TFE01776.1"/>
    <property type="molecule type" value="Genomic_DNA"/>
</dbReference>
<dbReference type="InterPro" id="IPR003356">
    <property type="entry name" value="DNA_methylase_A-5"/>
</dbReference>
<dbReference type="GO" id="GO:0009307">
    <property type="term" value="P:DNA restriction-modification system"/>
    <property type="evidence" value="ECO:0007669"/>
    <property type="project" value="UniProtKB-KW"/>
</dbReference>
<accession>A0A4Y8LGK2</accession>
<evidence type="ECO:0000313" key="4">
    <source>
        <dbReference type="Proteomes" id="UP000297776"/>
    </source>
</evidence>
<dbReference type="GO" id="GO:0008170">
    <property type="term" value="F:N-methyltransferase activity"/>
    <property type="evidence" value="ECO:0007669"/>
    <property type="project" value="InterPro"/>
</dbReference>
<keyword evidence="3" id="KW-0489">Methyltransferase</keyword>
<dbReference type="OrthoDB" id="9814572at2"/>
<evidence type="ECO:0000313" key="3">
    <source>
        <dbReference type="EMBL" id="TFE01776.1"/>
    </source>
</evidence>
<dbReference type="PANTHER" id="PTHR42998:SF1">
    <property type="entry name" value="TYPE I RESTRICTION ENZYME HINDI METHYLASE SUBUNIT"/>
    <property type="match status" value="1"/>
</dbReference>
<feature type="domain" description="DNA methylase adenine-specific" evidence="2">
    <location>
        <begin position="267"/>
        <end position="560"/>
    </location>
</feature>
<dbReference type="GO" id="GO:0003677">
    <property type="term" value="F:DNA binding"/>
    <property type="evidence" value="ECO:0007669"/>
    <property type="project" value="InterPro"/>
</dbReference>
<evidence type="ECO:0000259" key="2">
    <source>
        <dbReference type="Pfam" id="PF02384"/>
    </source>
</evidence>
<dbReference type="SUPFAM" id="SSF53335">
    <property type="entry name" value="S-adenosyl-L-methionine-dependent methyltransferases"/>
    <property type="match status" value="1"/>
</dbReference>
<gene>
    <name evidence="3" type="ORF">E2626_07870</name>
</gene>
<reference evidence="3 4" key="1">
    <citation type="submission" date="2019-03" db="EMBL/GenBank/DDBJ databases">
        <authorList>
            <person name="Yang Y."/>
        </authorList>
    </citation>
    <scope>NUCLEOTIDE SEQUENCE [LARGE SCALE GENOMIC DNA]</scope>
    <source>
        <strain evidence="3 4">ASL-1</strain>
    </source>
</reference>
<dbReference type="InterPro" id="IPR029063">
    <property type="entry name" value="SAM-dependent_MTases_sf"/>
</dbReference>
<dbReference type="PRINTS" id="PR00507">
    <property type="entry name" value="N12N6MTFRASE"/>
</dbReference>
<sequence>MLCSEKYKYKIENLYHEQYFAHGSSGSLSDEVDLMIYDEDNLPYALWEFKSAQEFKTKEDSTIKYQLFGTAPLTSGPKLLVYATIEPKGNNPEINLKCIDYTKYKSYESWVEDGKPHSTDFPVDYRDIDYKPIIAGSDRDLKLDCTQADFRAVAVSFHNEFFGEHPDNSLFINLVKCLLAKIYDERTIRSGENYKFQVHYRNGKPENAEQVFYQVNELYKQAYLRYIEPSATLADEIDPKEFSKEKVKSVVKTLEAMSLTRGAALHGDIIGAFFEEILRVGFKQDKGMYFTHSNIVKFMLRALDLEGLTKSTWEKATHPDHRLPYIIDPACGSGTFLLHAMNVITKAIKNNEGDLVDDFESKQFYDARMSDATPNYWAENFIYGFDPKFVMAITAKVNMVLHGDGAAHILKEDAFSTLSKYTDPKLRAAGENVRSISKARYNYDISETFDVVISNPPFGVSLSSEVIRGLHKAFYLSESMPSEGLFIERCFHLLKPKGRLGLVLPESIFNAVDLSPVRIFLYRMFNIKSIVALPRNVFIDTPTLTSLLFAQKKSPQEIEDWDKEWDEHLEFAQNKIKRAKTFIQKNNIKNFASPNALIDAIVEELSLIIDQKEWILKKGKNAEVIPFKYEGDLNFESIREYYKTLLNSSSIDKHITRYTFSKVAERFNYEYPTFSVDEVGYKLSKRKEKSKPNQLCTFKGVSSGEVINNLHLCSEEYELIINKTNPTTVLDYLVNEVEWE</sequence>
<dbReference type="PANTHER" id="PTHR42998">
    <property type="entry name" value="TYPE I RESTRICTION ENZYME HINDVIIP M PROTEIN-RELATED"/>
    <property type="match status" value="1"/>
</dbReference>
<dbReference type="GO" id="GO:0032259">
    <property type="term" value="P:methylation"/>
    <property type="evidence" value="ECO:0007669"/>
    <property type="project" value="UniProtKB-KW"/>
</dbReference>
<dbReference type="PROSITE" id="PS00092">
    <property type="entry name" value="N6_MTASE"/>
    <property type="match status" value="1"/>
</dbReference>
<dbReference type="Pfam" id="PF02384">
    <property type="entry name" value="N6_Mtase"/>
    <property type="match status" value="1"/>
</dbReference>
<name>A0A4Y8LGK2_9BACL</name>
<organism evidence="3 4">
    <name type="scientific">Jeotgalibacillus salarius</name>
    <dbReference type="NCBI Taxonomy" id="546023"/>
    <lineage>
        <taxon>Bacteria</taxon>
        <taxon>Bacillati</taxon>
        <taxon>Bacillota</taxon>
        <taxon>Bacilli</taxon>
        <taxon>Bacillales</taxon>
        <taxon>Caryophanaceae</taxon>
        <taxon>Jeotgalibacillus</taxon>
    </lineage>
</organism>
<dbReference type="InterPro" id="IPR002052">
    <property type="entry name" value="DNA_methylase_N6_adenine_CS"/>
</dbReference>
<protein>
    <submittedName>
        <fullName evidence="3">SAM-dependent DNA methyltransferase</fullName>
    </submittedName>
</protein>
<keyword evidence="3" id="KW-0808">Transferase</keyword>
<keyword evidence="1" id="KW-0680">Restriction system</keyword>
<dbReference type="Gene3D" id="3.40.50.150">
    <property type="entry name" value="Vaccinia Virus protein VP39"/>
    <property type="match status" value="1"/>
</dbReference>
<dbReference type="AlphaFoldDB" id="A0A4Y8LGK2"/>
<comment type="caution">
    <text evidence="3">The sequence shown here is derived from an EMBL/GenBank/DDBJ whole genome shotgun (WGS) entry which is preliminary data.</text>
</comment>
<proteinExistence type="predicted"/>
<dbReference type="InterPro" id="IPR052916">
    <property type="entry name" value="Type-I_RE_MTase_Subunit"/>
</dbReference>
<evidence type="ECO:0000256" key="1">
    <source>
        <dbReference type="ARBA" id="ARBA00022747"/>
    </source>
</evidence>
<keyword evidence="4" id="KW-1185">Reference proteome</keyword>